<name>A0A502GDR3_9GAMM</name>
<evidence type="ECO:0000313" key="2">
    <source>
        <dbReference type="Proteomes" id="UP000317663"/>
    </source>
</evidence>
<sequence>MKTDGFFIQKETFLNYTSATQKEILSSLGLDTLIDAEEDMDISREQLTKLVHLLTSQNKLKLVEFMTNIGKKANQVCRIKFLALDLTMSEEDVRNSLVSLNTVVDQEIPGKLFAEMSGKEDIVYISKTTLHSIRKTMTKRVRWHLFGKRRG</sequence>
<accession>A0A502GDR3</accession>
<dbReference type="Proteomes" id="UP000317663">
    <property type="component" value="Unassembled WGS sequence"/>
</dbReference>
<dbReference type="RefSeq" id="WP_140473732.1">
    <property type="nucleotide sequence ID" value="NZ_RCZD01000008.1"/>
</dbReference>
<proteinExistence type="predicted"/>
<keyword evidence="2" id="KW-1185">Reference proteome</keyword>
<gene>
    <name evidence="1" type="ORF">EAH77_15670</name>
</gene>
<evidence type="ECO:0000313" key="1">
    <source>
        <dbReference type="EMBL" id="TPG60004.1"/>
    </source>
</evidence>
<protein>
    <submittedName>
        <fullName evidence="1">Uncharacterized protein</fullName>
    </submittedName>
</protein>
<reference evidence="1 2" key="1">
    <citation type="journal article" date="2019" name="Environ. Microbiol.">
        <title>Species interactions and distinct microbial communities in high Arctic permafrost affected cryosols are associated with the CH4 and CO2 gas fluxes.</title>
        <authorList>
            <person name="Altshuler I."/>
            <person name="Hamel J."/>
            <person name="Turney S."/>
            <person name="Magnuson E."/>
            <person name="Levesque R."/>
            <person name="Greer C."/>
            <person name="Whyte L.G."/>
        </authorList>
    </citation>
    <scope>NUCLEOTIDE SEQUENCE [LARGE SCALE GENOMIC DNA]</scope>
    <source>
        <strain evidence="1 2">E4</strain>
    </source>
</reference>
<organism evidence="1 2">
    <name type="scientific">Ewingella americana</name>
    <dbReference type="NCBI Taxonomy" id="41202"/>
    <lineage>
        <taxon>Bacteria</taxon>
        <taxon>Pseudomonadati</taxon>
        <taxon>Pseudomonadota</taxon>
        <taxon>Gammaproteobacteria</taxon>
        <taxon>Enterobacterales</taxon>
        <taxon>Yersiniaceae</taxon>
        <taxon>Ewingella</taxon>
    </lineage>
</organism>
<dbReference type="EMBL" id="RCZD01000008">
    <property type="protein sequence ID" value="TPG60004.1"/>
    <property type="molecule type" value="Genomic_DNA"/>
</dbReference>
<dbReference type="AlphaFoldDB" id="A0A502GDR3"/>
<comment type="caution">
    <text evidence="1">The sequence shown here is derived from an EMBL/GenBank/DDBJ whole genome shotgun (WGS) entry which is preliminary data.</text>
</comment>